<dbReference type="InterPro" id="IPR048816">
    <property type="entry name" value="Peptidase_M17_N_1"/>
</dbReference>
<dbReference type="PROSITE" id="PS00631">
    <property type="entry name" value="CYTOSOL_AP"/>
    <property type="match status" value="1"/>
</dbReference>
<keyword evidence="2 7" id="KW-0031">Aminopeptidase</keyword>
<dbReference type="PANTHER" id="PTHR11963:SF20">
    <property type="entry name" value="PEPTIDASE B"/>
    <property type="match status" value="1"/>
</dbReference>
<protein>
    <submittedName>
        <fullName evidence="7">Leucyl aminopeptidase family protein</fullName>
    </submittedName>
</protein>
<evidence type="ECO:0000259" key="6">
    <source>
        <dbReference type="PROSITE" id="PS00631"/>
    </source>
</evidence>
<keyword evidence="5" id="KW-0464">Manganese</keyword>
<dbReference type="InterPro" id="IPR000819">
    <property type="entry name" value="Peptidase_M17_C"/>
</dbReference>
<dbReference type="GO" id="GO:0004177">
    <property type="term" value="F:aminopeptidase activity"/>
    <property type="evidence" value="ECO:0007669"/>
    <property type="project" value="UniProtKB-KW"/>
</dbReference>
<keyword evidence="3" id="KW-0645">Protease</keyword>
<comment type="similarity">
    <text evidence="1">Belongs to the peptidase M17 family.</text>
</comment>
<evidence type="ECO:0000256" key="4">
    <source>
        <dbReference type="ARBA" id="ARBA00022801"/>
    </source>
</evidence>
<dbReference type="Pfam" id="PF21337">
    <property type="entry name" value="Peptidase_M17_N_1"/>
    <property type="match status" value="1"/>
</dbReference>
<evidence type="ECO:0000256" key="5">
    <source>
        <dbReference type="ARBA" id="ARBA00023211"/>
    </source>
</evidence>
<sequence>MAPYRFISRDFPLVSQGEDSLPIWLLGKGEAGQVDLPAQVRQWADSAGFTGTEGRFLLVPGGEGELAGALFGLGDRDSPSRERHPFIAGKLADLLPEGTWHLENAGSDAARHALGFAMGAYRFETFRKPRDKSVRLAVDDSSLRDDVERIVAGVDLARDLINTPANHMGPAALEAVTHGLAGHYGADLTVTSGEKLLAHNLPLIHAVGRAAAEAPRLLDLRLARPGAAKVTLVGKGVCFDTGGLDLKPSSSMLLMKKDMGGAANVLGLALMIMDAGLDIDLRVLIPAVENSVAGNAFRPGDILQSRKGPTIQVDNTDAEGRLVLADALTLACEESPALVIDMATLTGAARVALGPELPPLFTDDDALAGELAGAAEAVGDPLWRMPLYPPYKAMLETPVADLTNAPAGGFAGAITAALFLQQFVEPHISWCHFDIFGWMPKAQPHAPIGGQAYGIRALFTVLAQRYPPRDLR</sequence>
<gene>
    <name evidence="7" type="ORF">KY465_10850</name>
</gene>
<keyword evidence="8" id="KW-1185">Reference proteome</keyword>
<organism evidence="7 8">
    <name type="scientific">Pseudohoeflea coraliihabitans</name>
    <dbReference type="NCBI Taxonomy" id="2860393"/>
    <lineage>
        <taxon>Bacteria</taxon>
        <taxon>Pseudomonadati</taxon>
        <taxon>Pseudomonadota</taxon>
        <taxon>Alphaproteobacteria</taxon>
        <taxon>Hyphomicrobiales</taxon>
        <taxon>Rhizobiaceae</taxon>
        <taxon>Pseudohoeflea</taxon>
    </lineage>
</organism>
<evidence type="ECO:0000313" key="7">
    <source>
        <dbReference type="EMBL" id="MBW3097777.1"/>
    </source>
</evidence>
<dbReference type="Proteomes" id="UP001430804">
    <property type="component" value="Unassembled WGS sequence"/>
</dbReference>
<dbReference type="InterPro" id="IPR011356">
    <property type="entry name" value="Leucine_aapep/pepB"/>
</dbReference>
<reference evidence="7" key="1">
    <citation type="submission" date="2021-07" db="EMBL/GenBank/DDBJ databases">
        <title>Pseudohoeflea marina sp. nov. a polyhydroxyalcanoate-producing bacterium.</title>
        <authorList>
            <person name="Zheng W."/>
            <person name="Yu S."/>
            <person name="Huang Y."/>
        </authorList>
    </citation>
    <scope>NUCLEOTIDE SEQUENCE</scope>
    <source>
        <strain evidence="7">DP4N28-3</strain>
    </source>
</reference>
<keyword evidence="4" id="KW-0378">Hydrolase</keyword>
<proteinExistence type="inferred from homology"/>
<dbReference type="CDD" id="cd00433">
    <property type="entry name" value="Peptidase_M17"/>
    <property type="match status" value="1"/>
</dbReference>
<accession>A0ABS6WP87</accession>
<dbReference type="PANTHER" id="PTHR11963">
    <property type="entry name" value="LEUCINE AMINOPEPTIDASE-RELATED"/>
    <property type="match status" value="1"/>
</dbReference>
<feature type="domain" description="Cytosol aminopeptidase" evidence="6">
    <location>
        <begin position="315"/>
        <end position="322"/>
    </location>
</feature>
<dbReference type="EMBL" id="JAHWQX010000002">
    <property type="protein sequence ID" value="MBW3097777.1"/>
    <property type="molecule type" value="Genomic_DNA"/>
</dbReference>
<evidence type="ECO:0000313" key="8">
    <source>
        <dbReference type="Proteomes" id="UP001430804"/>
    </source>
</evidence>
<evidence type="ECO:0000256" key="1">
    <source>
        <dbReference type="ARBA" id="ARBA00009528"/>
    </source>
</evidence>
<evidence type="ECO:0000256" key="2">
    <source>
        <dbReference type="ARBA" id="ARBA00022438"/>
    </source>
</evidence>
<dbReference type="Pfam" id="PF00883">
    <property type="entry name" value="Peptidase_M17"/>
    <property type="match status" value="1"/>
</dbReference>
<dbReference type="RefSeq" id="WP_219201652.1">
    <property type="nucleotide sequence ID" value="NZ_JAHWQX010000002.1"/>
</dbReference>
<name>A0ABS6WP87_9HYPH</name>
<comment type="caution">
    <text evidence="7">The sequence shown here is derived from an EMBL/GenBank/DDBJ whole genome shotgun (WGS) entry which is preliminary data.</text>
</comment>
<evidence type="ECO:0000256" key="3">
    <source>
        <dbReference type="ARBA" id="ARBA00022670"/>
    </source>
</evidence>